<dbReference type="InterPro" id="IPR012337">
    <property type="entry name" value="RNaseH-like_sf"/>
</dbReference>
<dbReference type="GO" id="GO:0005829">
    <property type="term" value="C:cytosol"/>
    <property type="evidence" value="ECO:0007669"/>
    <property type="project" value="TreeGrafter"/>
</dbReference>
<gene>
    <name evidence="4" type="ORF">CF392_14910</name>
</gene>
<protein>
    <submittedName>
        <fullName evidence="4">IS30 family transposase</fullName>
    </submittedName>
</protein>
<keyword evidence="5" id="KW-1185">Reference proteome</keyword>
<sequence length="183" mass="21362">RDRRGRIRDRTCISERPEVVDRRDTIGHWEGDTIVGKRHSGAAITMVERASRFTCVSKMSNRKAASVRAALRRRFKPWCDRVETVTFDNGHEFAAHKLIEKDLGAKTYFAEPYSSWQRGTNENTNGLIRQYLPKARDLKTVTGSEIRMIENRLNNRPRKCLGYRTPHELFYNEEHELTVALRD</sequence>
<dbReference type="InterPro" id="IPR001584">
    <property type="entry name" value="Integrase_cat-core"/>
</dbReference>
<dbReference type="PANTHER" id="PTHR10948">
    <property type="entry name" value="TRANSPOSASE"/>
    <property type="match status" value="1"/>
</dbReference>
<feature type="non-terminal residue" evidence="4">
    <location>
        <position position="1"/>
    </location>
</feature>
<evidence type="ECO:0000313" key="5">
    <source>
        <dbReference type="Proteomes" id="UP000218332"/>
    </source>
</evidence>
<evidence type="ECO:0000256" key="2">
    <source>
        <dbReference type="ARBA" id="ARBA00006363"/>
    </source>
</evidence>
<dbReference type="PROSITE" id="PS50994">
    <property type="entry name" value="INTEGRASE"/>
    <property type="match status" value="1"/>
</dbReference>
<dbReference type="SUPFAM" id="SSF53098">
    <property type="entry name" value="Ribonuclease H-like"/>
    <property type="match status" value="1"/>
</dbReference>
<dbReference type="GO" id="GO:0006313">
    <property type="term" value="P:DNA transposition"/>
    <property type="evidence" value="ECO:0007669"/>
    <property type="project" value="InterPro"/>
</dbReference>
<dbReference type="GO" id="GO:0003677">
    <property type="term" value="F:DNA binding"/>
    <property type="evidence" value="ECO:0007669"/>
    <property type="project" value="InterPro"/>
</dbReference>
<organism evidence="4 5">
    <name type="scientific">Tamilnaduibacter salinus</name>
    <dbReference type="NCBI Taxonomy" id="1484056"/>
    <lineage>
        <taxon>Bacteria</taxon>
        <taxon>Pseudomonadati</taxon>
        <taxon>Pseudomonadota</taxon>
        <taxon>Gammaproteobacteria</taxon>
        <taxon>Pseudomonadales</taxon>
        <taxon>Marinobacteraceae</taxon>
        <taxon>Tamilnaduibacter</taxon>
    </lineage>
</organism>
<dbReference type="InterPro" id="IPR001598">
    <property type="entry name" value="Transposase_IS30_CS"/>
</dbReference>
<accession>A0A2A2HZ78</accession>
<dbReference type="NCBIfam" id="NF033563">
    <property type="entry name" value="transpos_IS30"/>
    <property type="match status" value="1"/>
</dbReference>
<proteinExistence type="inferred from homology"/>
<comment type="similarity">
    <text evidence="2">Belongs to the transposase IS30 family.</text>
</comment>
<dbReference type="Pfam" id="PF00665">
    <property type="entry name" value="rve"/>
    <property type="match status" value="1"/>
</dbReference>
<dbReference type="Proteomes" id="UP000218332">
    <property type="component" value="Unassembled WGS sequence"/>
</dbReference>
<comment type="function">
    <text evidence="1">Required for the transposition of the insertion element.</text>
</comment>
<reference evidence="4 5" key="1">
    <citation type="submission" date="2017-07" db="EMBL/GenBank/DDBJ databases">
        <title>Tamlnaduibacter salinus (Mi-7) genome sequencing.</title>
        <authorList>
            <person name="Verma A."/>
            <person name="Krishnamurthi S."/>
        </authorList>
    </citation>
    <scope>NUCLEOTIDE SEQUENCE [LARGE SCALE GENOMIC DNA]</scope>
    <source>
        <strain evidence="4 5">Mi-7</strain>
    </source>
</reference>
<evidence type="ECO:0000256" key="1">
    <source>
        <dbReference type="ARBA" id="ARBA00002190"/>
    </source>
</evidence>
<dbReference type="InterPro" id="IPR036397">
    <property type="entry name" value="RNaseH_sf"/>
</dbReference>
<dbReference type="GO" id="GO:0015074">
    <property type="term" value="P:DNA integration"/>
    <property type="evidence" value="ECO:0007669"/>
    <property type="project" value="InterPro"/>
</dbReference>
<comment type="caution">
    <text evidence="4">The sequence shown here is derived from an EMBL/GenBank/DDBJ whole genome shotgun (WGS) entry which is preliminary data.</text>
</comment>
<dbReference type="AlphaFoldDB" id="A0A2A2HZ78"/>
<dbReference type="GO" id="GO:0004803">
    <property type="term" value="F:transposase activity"/>
    <property type="evidence" value="ECO:0007669"/>
    <property type="project" value="InterPro"/>
</dbReference>
<name>A0A2A2HZ78_9GAMM</name>
<dbReference type="InterPro" id="IPR053392">
    <property type="entry name" value="Transposase_IS30-like"/>
</dbReference>
<feature type="domain" description="Integrase catalytic" evidence="3">
    <location>
        <begin position="13"/>
        <end position="174"/>
    </location>
</feature>
<dbReference type="RefSeq" id="WP_143595707.1">
    <property type="nucleotide sequence ID" value="NZ_NMPM01000114.1"/>
</dbReference>
<dbReference type="PANTHER" id="PTHR10948:SF23">
    <property type="entry name" value="TRANSPOSASE INSI FOR INSERTION SEQUENCE ELEMENT IS30A-RELATED"/>
    <property type="match status" value="1"/>
</dbReference>
<evidence type="ECO:0000313" key="4">
    <source>
        <dbReference type="EMBL" id="PAV24689.1"/>
    </source>
</evidence>
<dbReference type="Gene3D" id="3.30.420.10">
    <property type="entry name" value="Ribonuclease H-like superfamily/Ribonuclease H"/>
    <property type="match status" value="1"/>
</dbReference>
<dbReference type="PROSITE" id="PS01043">
    <property type="entry name" value="TRANSPOSASE_IS30"/>
    <property type="match status" value="1"/>
</dbReference>
<dbReference type="InterPro" id="IPR051917">
    <property type="entry name" value="Transposase-Integrase"/>
</dbReference>
<evidence type="ECO:0000259" key="3">
    <source>
        <dbReference type="PROSITE" id="PS50994"/>
    </source>
</evidence>
<dbReference type="EMBL" id="NMPM01000114">
    <property type="protein sequence ID" value="PAV24689.1"/>
    <property type="molecule type" value="Genomic_DNA"/>
</dbReference>